<keyword evidence="2" id="KW-0813">Transport</keyword>
<reference evidence="8" key="1">
    <citation type="journal article" date="2019" name="Int. J. Syst. Evol. Microbiol.">
        <title>The Global Catalogue of Microorganisms (GCM) 10K type strain sequencing project: providing services to taxonomists for standard genome sequencing and annotation.</title>
        <authorList>
            <consortium name="The Broad Institute Genomics Platform"/>
            <consortium name="The Broad Institute Genome Sequencing Center for Infectious Disease"/>
            <person name="Wu L."/>
            <person name="Ma J."/>
        </authorList>
    </citation>
    <scope>NUCLEOTIDE SEQUENCE [LARGE SCALE GENOMIC DNA]</scope>
    <source>
        <strain evidence="8">CCUG 58127</strain>
    </source>
</reference>
<dbReference type="InterPro" id="IPR017871">
    <property type="entry name" value="ABC_transporter-like_CS"/>
</dbReference>
<protein>
    <submittedName>
        <fullName evidence="7">ABC transporter ATP-binding protein</fullName>
    </submittedName>
</protein>
<dbReference type="Gene3D" id="3.40.50.300">
    <property type="entry name" value="P-loop containing nucleotide triphosphate hydrolases"/>
    <property type="match status" value="1"/>
</dbReference>
<keyword evidence="5" id="KW-0029">Amino-acid transport</keyword>
<dbReference type="InterPro" id="IPR003593">
    <property type="entry name" value="AAA+_ATPase"/>
</dbReference>
<dbReference type="PANTHER" id="PTHR43820:SF2">
    <property type="entry name" value="ABC TRANSPORTER ATP-BINDING PROTEIN"/>
    <property type="match status" value="1"/>
</dbReference>
<dbReference type="Proteomes" id="UP001596298">
    <property type="component" value="Unassembled WGS sequence"/>
</dbReference>
<evidence type="ECO:0000256" key="4">
    <source>
        <dbReference type="ARBA" id="ARBA00022840"/>
    </source>
</evidence>
<dbReference type="InterPro" id="IPR052156">
    <property type="entry name" value="BCAA_Transport_ATP-bd_LivF"/>
</dbReference>
<accession>A0ABW2ABB3</accession>
<evidence type="ECO:0000259" key="6">
    <source>
        <dbReference type="PROSITE" id="PS50893"/>
    </source>
</evidence>
<evidence type="ECO:0000313" key="7">
    <source>
        <dbReference type="EMBL" id="MFC6704029.1"/>
    </source>
</evidence>
<keyword evidence="4 7" id="KW-0067">ATP-binding</keyword>
<dbReference type="InterPro" id="IPR027417">
    <property type="entry name" value="P-loop_NTPase"/>
</dbReference>
<dbReference type="SMART" id="SM00382">
    <property type="entry name" value="AAA"/>
    <property type="match status" value="1"/>
</dbReference>
<proteinExistence type="inferred from homology"/>
<gene>
    <name evidence="7" type="ORF">ACFQDH_01775</name>
</gene>
<name>A0ABW2ABB3_9MICO</name>
<evidence type="ECO:0000256" key="5">
    <source>
        <dbReference type="ARBA" id="ARBA00022970"/>
    </source>
</evidence>
<evidence type="ECO:0000256" key="2">
    <source>
        <dbReference type="ARBA" id="ARBA00022448"/>
    </source>
</evidence>
<dbReference type="PANTHER" id="PTHR43820">
    <property type="entry name" value="HIGH-AFFINITY BRANCHED-CHAIN AMINO ACID TRANSPORT ATP-BINDING PROTEIN LIVF"/>
    <property type="match status" value="1"/>
</dbReference>
<dbReference type="SUPFAM" id="SSF52540">
    <property type="entry name" value="P-loop containing nucleoside triphosphate hydrolases"/>
    <property type="match status" value="1"/>
</dbReference>
<keyword evidence="8" id="KW-1185">Reference proteome</keyword>
<dbReference type="PROSITE" id="PS00211">
    <property type="entry name" value="ABC_TRANSPORTER_1"/>
    <property type="match status" value="1"/>
</dbReference>
<organism evidence="7 8">
    <name type="scientific">Flexivirga alba</name>
    <dbReference type="NCBI Taxonomy" id="702742"/>
    <lineage>
        <taxon>Bacteria</taxon>
        <taxon>Bacillati</taxon>
        <taxon>Actinomycetota</taxon>
        <taxon>Actinomycetes</taxon>
        <taxon>Micrococcales</taxon>
        <taxon>Dermacoccaceae</taxon>
        <taxon>Flexivirga</taxon>
    </lineage>
</organism>
<dbReference type="RefSeq" id="WP_382397895.1">
    <property type="nucleotide sequence ID" value="NZ_JBHSWH010000001.1"/>
</dbReference>
<sequence length="235" mass="25708">MTLSVHDIHTYYGRSHVLQGISLEVEDGETVALLGRNGAGKTTTMRSIVGLTPARRGRVEWDGTDISGLPAHRIARRGIAFVPSGRRAYASLTVRQNLALATRGNDPKGWSLDRVLTTFPKLNELSDRRAGHLSGGEQQMLKLGRALLSAPRILLLDEPTEGLSPAIVSDLGRWLAILKEERITVLITEQNALFALKYADRGYIIEKGLVRHEAPAAQLRESAEIQRYLGVSAGV</sequence>
<evidence type="ECO:0000256" key="1">
    <source>
        <dbReference type="ARBA" id="ARBA00005417"/>
    </source>
</evidence>
<evidence type="ECO:0000313" key="8">
    <source>
        <dbReference type="Proteomes" id="UP001596298"/>
    </source>
</evidence>
<feature type="domain" description="ABC transporter" evidence="6">
    <location>
        <begin position="3"/>
        <end position="232"/>
    </location>
</feature>
<evidence type="ECO:0000256" key="3">
    <source>
        <dbReference type="ARBA" id="ARBA00022741"/>
    </source>
</evidence>
<dbReference type="Pfam" id="PF00005">
    <property type="entry name" value="ABC_tran"/>
    <property type="match status" value="1"/>
</dbReference>
<dbReference type="PROSITE" id="PS50893">
    <property type="entry name" value="ABC_TRANSPORTER_2"/>
    <property type="match status" value="1"/>
</dbReference>
<dbReference type="GO" id="GO:0005524">
    <property type="term" value="F:ATP binding"/>
    <property type="evidence" value="ECO:0007669"/>
    <property type="project" value="UniProtKB-KW"/>
</dbReference>
<keyword evidence="3" id="KW-0547">Nucleotide-binding</keyword>
<dbReference type="EMBL" id="JBHSWH010000001">
    <property type="protein sequence ID" value="MFC6704029.1"/>
    <property type="molecule type" value="Genomic_DNA"/>
</dbReference>
<dbReference type="CDD" id="cd03224">
    <property type="entry name" value="ABC_TM1139_LivF_branched"/>
    <property type="match status" value="1"/>
</dbReference>
<comment type="similarity">
    <text evidence="1">Belongs to the ABC transporter superfamily.</text>
</comment>
<dbReference type="InterPro" id="IPR003439">
    <property type="entry name" value="ABC_transporter-like_ATP-bd"/>
</dbReference>
<comment type="caution">
    <text evidence="7">The sequence shown here is derived from an EMBL/GenBank/DDBJ whole genome shotgun (WGS) entry which is preliminary data.</text>
</comment>